<protein>
    <submittedName>
        <fullName evidence="1">Uncharacterized protein</fullName>
    </submittedName>
</protein>
<dbReference type="AlphaFoldDB" id="A0A4Y2TLY8"/>
<organism evidence="1 2">
    <name type="scientific">Araneus ventricosus</name>
    <name type="common">Orbweaver spider</name>
    <name type="synonym">Epeira ventricosa</name>
    <dbReference type="NCBI Taxonomy" id="182803"/>
    <lineage>
        <taxon>Eukaryota</taxon>
        <taxon>Metazoa</taxon>
        <taxon>Ecdysozoa</taxon>
        <taxon>Arthropoda</taxon>
        <taxon>Chelicerata</taxon>
        <taxon>Arachnida</taxon>
        <taxon>Araneae</taxon>
        <taxon>Araneomorphae</taxon>
        <taxon>Entelegynae</taxon>
        <taxon>Araneoidea</taxon>
        <taxon>Araneidae</taxon>
        <taxon>Araneus</taxon>
    </lineage>
</organism>
<name>A0A4Y2TLY8_ARAVE</name>
<keyword evidence="2" id="KW-1185">Reference proteome</keyword>
<dbReference type="Proteomes" id="UP000499080">
    <property type="component" value="Unassembled WGS sequence"/>
</dbReference>
<comment type="caution">
    <text evidence="1">The sequence shown here is derived from an EMBL/GenBank/DDBJ whole genome shotgun (WGS) entry which is preliminary data.</text>
</comment>
<evidence type="ECO:0000313" key="2">
    <source>
        <dbReference type="Proteomes" id="UP000499080"/>
    </source>
</evidence>
<evidence type="ECO:0000313" key="1">
    <source>
        <dbReference type="EMBL" id="GBO01675.1"/>
    </source>
</evidence>
<gene>
    <name evidence="1" type="ORF">AVEN_160076_1</name>
</gene>
<reference evidence="1 2" key="1">
    <citation type="journal article" date="2019" name="Sci. Rep.">
        <title>Orb-weaving spider Araneus ventricosus genome elucidates the spidroin gene catalogue.</title>
        <authorList>
            <person name="Kono N."/>
            <person name="Nakamura H."/>
            <person name="Ohtoshi R."/>
            <person name="Moran D.A.P."/>
            <person name="Shinohara A."/>
            <person name="Yoshida Y."/>
            <person name="Fujiwara M."/>
            <person name="Mori M."/>
            <person name="Tomita M."/>
            <person name="Arakawa K."/>
        </authorList>
    </citation>
    <scope>NUCLEOTIDE SEQUENCE [LARGE SCALE GENOMIC DNA]</scope>
</reference>
<dbReference type="EMBL" id="BGPR01029710">
    <property type="protein sequence ID" value="GBO01675.1"/>
    <property type="molecule type" value="Genomic_DNA"/>
</dbReference>
<accession>A0A4Y2TLY8</accession>
<proteinExistence type="predicted"/>
<sequence length="108" mass="12344">MEGQRQAVIYFHFGNEEIRIACGMRSIFWVDVGSAGHKSSHAVDECSAIFFVLMISWGENNAIHHGILLLNASDVTIKLNGENRLFRTKRLRLDWKRIGVKWLKLCAT</sequence>